<dbReference type="InterPro" id="IPR041588">
    <property type="entry name" value="Integrase_H2C2"/>
</dbReference>
<dbReference type="Pfam" id="PF17921">
    <property type="entry name" value="Integrase_H2C2"/>
    <property type="match status" value="1"/>
</dbReference>
<dbReference type="STRING" id="34691.A0A182XPQ9"/>
<feature type="domain" description="Integrase catalytic" evidence="2">
    <location>
        <begin position="67"/>
        <end position="226"/>
    </location>
</feature>
<proteinExistence type="predicted"/>
<dbReference type="Gene3D" id="3.30.420.10">
    <property type="entry name" value="Ribonuclease H-like superfamily/Ribonuclease H"/>
    <property type="match status" value="1"/>
</dbReference>
<reference evidence="3" key="1">
    <citation type="submission" date="2020-05" db="UniProtKB">
        <authorList>
            <consortium name="EnsemblMetazoa"/>
        </authorList>
    </citation>
    <scope>IDENTIFICATION</scope>
    <source>
        <strain evidence="3">SANGQUA</strain>
    </source>
</reference>
<dbReference type="PANTHER" id="PTHR37984:SF5">
    <property type="entry name" value="PROTEIN NYNRIN-LIKE"/>
    <property type="match status" value="1"/>
</dbReference>
<dbReference type="GO" id="GO:0003964">
    <property type="term" value="F:RNA-directed DNA polymerase activity"/>
    <property type="evidence" value="ECO:0007669"/>
    <property type="project" value="UniProtKB-EC"/>
</dbReference>
<dbReference type="GO" id="GO:0015074">
    <property type="term" value="P:DNA integration"/>
    <property type="evidence" value="ECO:0007669"/>
    <property type="project" value="InterPro"/>
</dbReference>
<dbReference type="Pfam" id="PF00665">
    <property type="entry name" value="rve"/>
    <property type="match status" value="1"/>
</dbReference>
<keyword evidence="4" id="KW-1185">Reference proteome</keyword>
<dbReference type="Gene3D" id="1.10.340.70">
    <property type="match status" value="1"/>
</dbReference>
<accession>A0A182XPQ9</accession>
<dbReference type="Proteomes" id="UP000076407">
    <property type="component" value="Unassembled WGS sequence"/>
</dbReference>
<dbReference type="EnsemblMetazoa" id="AQUA011861-RA">
    <property type="protein sequence ID" value="AQUA011861-PA"/>
    <property type="gene ID" value="AQUA011861"/>
</dbReference>
<dbReference type="InterPro" id="IPR001584">
    <property type="entry name" value="Integrase_cat-core"/>
</dbReference>
<dbReference type="EC" id="2.7.7.49" evidence="1"/>
<dbReference type="InterPro" id="IPR012337">
    <property type="entry name" value="RNaseH-like_sf"/>
</dbReference>
<dbReference type="AlphaFoldDB" id="A0A182XPQ9"/>
<evidence type="ECO:0000259" key="2">
    <source>
        <dbReference type="PROSITE" id="PS50994"/>
    </source>
</evidence>
<dbReference type="InterPro" id="IPR050951">
    <property type="entry name" value="Retrovirus_Pol_polyprotein"/>
</dbReference>
<dbReference type="SUPFAM" id="SSF53098">
    <property type="entry name" value="Ribonuclease H-like"/>
    <property type="match status" value="1"/>
</dbReference>
<name>A0A182XPQ9_ANOQN</name>
<dbReference type="PANTHER" id="PTHR37984">
    <property type="entry name" value="PROTEIN CBG26694"/>
    <property type="match status" value="1"/>
</dbReference>
<dbReference type="FunFam" id="3.30.420.10:FF:000032">
    <property type="entry name" value="Retrovirus-related Pol polyprotein from transposon 297-like Protein"/>
    <property type="match status" value="1"/>
</dbReference>
<evidence type="ECO:0000313" key="3">
    <source>
        <dbReference type="EnsemblMetazoa" id="AQUA011861-PA"/>
    </source>
</evidence>
<organism evidence="3 4">
    <name type="scientific">Anopheles quadriannulatus</name>
    <name type="common">Mosquito</name>
    <dbReference type="NCBI Taxonomy" id="34691"/>
    <lineage>
        <taxon>Eukaryota</taxon>
        <taxon>Metazoa</taxon>
        <taxon>Ecdysozoa</taxon>
        <taxon>Arthropoda</taxon>
        <taxon>Hexapoda</taxon>
        <taxon>Insecta</taxon>
        <taxon>Pterygota</taxon>
        <taxon>Neoptera</taxon>
        <taxon>Endopterygota</taxon>
        <taxon>Diptera</taxon>
        <taxon>Nematocera</taxon>
        <taxon>Culicoidea</taxon>
        <taxon>Culicidae</taxon>
        <taxon>Anophelinae</taxon>
        <taxon>Anopheles</taxon>
    </lineage>
</organism>
<evidence type="ECO:0000256" key="1">
    <source>
        <dbReference type="ARBA" id="ARBA00012493"/>
    </source>
</evidence>
<protein>
    <recommendedName>
        <fullName evidence="1">RNA-directed DNA polymerase</fullName>
        <ecNumber evidence="1">2.7.7.49</ecNumber>
    </recommendedName>
</protein>
<dbReference type="PROSITE" id="PS50994">
    <property type="entry name" value="INTEGRASE"/>
    <property type="match status" value="1"/>
</dbReference>
<dbReference type="GO" id="GO:0003676">
    <property type="term" value="F:nucleic acid binding"/>
    <property type="evidence" value="ECO:0007669"/>
    <property type="project" value="InterPro"/>
</dbReference>
<evidence type="ECO:0000313" key="4">
    <source>
        <dbReference type="Proteomes" id="UP000076407"/>
    </source>
</evidence>
<dbReference type="VEuPathDB" id="VectorBase:AQUA011861"/>
<dbReference type="InterPro" id="IPR036397">
    <property type="entry name" value="RNaseH_sf"/>
</dbReference>
<sequence length="265" mass="30210">MVNNLIRFVHDKIGHLGVIKRCNQIDKNYWFPNRKTRVHNFINNCLTCVYYSASARVNNQNMHSIPKKPVPFDTIHIDHLGPLPTSSLKKKYILVVIDAFTKLVKLYPTASTGAREVCNALNQYFSYYSRPKRIISDRGTCFTSGQFANFLSSRGISHILNATASPQANGQVERVNRVIRPILSKLSQNSDYSDWVSQIHSVEYALNNTIHSSTHFAPATLLFGIEQRGPILDEITEHLEDKNNQPRKNLQTIRAEASTNIRKSW</sequence>